<name>A0AAD8K868_TARER</name>
<protein>
    <submittedName>
        <fullName evidence="1">Uncharacterized protein</fullName>
    </submittedName>
</protein>
<gene>
    <name evidence="1" type="ORF">QVD17_32065</name>
</gene>
<dbReference type="Proteomes" id="UP001229421">
    <property type="component" value="Unassembled WGS sequence"/>
</dbReference>
<comment type="caution">
    <text evidence="1">The sequence shown here is derived from an EMBL/GenBank/DDBJ whole genome shotgun (WGS) entry which is preliminary data.</text>
</comment>
<evidence type="ECO:0000313" key="2">
    <source>
        <dbReference type="Proteomes" id="UP001229421"/>
    </source>
</evidence>
<proteinExistence type="predicted"/>
<dbReference type="EMBL" id="JAUHHV010000008">
    <property type="protein sequence ID" value="KAK1416276.1"/>
    <property type="molecule type" value="Genomic_DNA"/>
</dbReference>
<organism evidence="1 2">
    <name type="scientific">Tagetes erecta</name>
    <name type="common">African marigold</name>
    <dbReference type="NCBI Taxonomy" id="13708"/>
    <lineage>
        <taxon>Eukaryota</taxon>
        <taxon>Viridiplantae</taxon>
        <taxon>Streptophyta</taxon>
        <taxon>Embryophyta</taxon>
        <taxon>Tracheophyta</taxon>
        <taxon>Spermatophyta</taxon>
        <taxon>Magnoliopsida</taxon>
        <taxon>eudicotyledons</taxon>
        <taxon>Gunneridae</taxon>
        <taxon>Pentapetalae</taxon>
        <taxon>asterids</taxon>
        <taxon>campanulids</taxon>
        <taxon>Asterales</taxon>
        <taxon>Asteraceae</taxon>
        <taxon>Asteroideae</taxon>
        <taxon>Heliantheae alliance</taxon>
        <taxon>Tageteae</taxon>
        <taxon>Tagetes</taxon>
    </lineage>
</organism>
<accession>A0AAD8K868</accession>
<sequence>MLLLVVSLSDNLGKNHKQTVHYGFGRNFSGMLGSSFLNKIDASIAVLIVADFEAIAESFACILKNKIFRCYWFWSSLTRVIKSIQRTKTKCIMNAWLWKM</sequence>
<evidence type="ECO:0000313" key="1">
    <source>
        <dbReference type="EMBL" id="KAK1416276.1"/>
    </source>
</evidence>
<keyword evidence="2" id="KW-1185">Reference proteome</keyword>
<reference evidence="1" key="1">
    <citation type="journal article" date="2023" name="bioRxiv">
        <title>Improved chromosome-level genome assembly for marigold (Tagetes erecta).</title>
        <authorList>
            <person name="Jiang F."/>
            <person name="Yuan L."/>
            <person name="Wang S."/>
            <person name="Wang H."/>
            <person name="Xu D."/>
            <person name="Wang A."/>
            <person name="Fan W."/>
        </authorList>
    </citation>
    <scope>NUCLEOTIDE SEQUENCE</scope>
    <source>
        <strain evidence="1">WSJ</strain>
        <tissue evidence="1">Leaf</tissue>
    </source>
</reference>
<dbReference type="AlphaFoldDB" id="A0AAD8K868"/>